<feature type="region of interest" description="Disordered" evidence="1">
    <location>
        <begin position="1"/>
        <end position="27"/>
    </location>
</feature>
<sequence length="164" mass="18770">SEPTFVIPGYDPGYATPPPSSASADPIRGSFEWDLQRNYKLRWESLEAMKGWMKVECHDKSIEFIKKDIPARHPSITVWTETRVYVCARQGSGGKSAYQQKKNWTRKIGSKRTGCPCRLTVKTYPGTSEVLGFYKSDHTHATGDDNLKYMRLDAETRQEIENYL</sequence>
<evidence type="ECO:0008006" key="4">
    <source>
        <dbReference type="Google" id="ProtNLM"/>
    </source>
</evidence>
<gene>
    <name evidence="2" type="ORF">C8F04DRAFT_1352234</name>
</gene>
<dbReference type="AlphaFoldDB" id="A0AAD6SWC3"/>
<reference evidence="2" key="1">
    <citation type="submission" date="2023-03" db="EMBL/GenBank/DDBJ databases">
        <title>Massive genome expansion in bonnet fungi (Mycena s.s.) driven by repeated elements and novel gene families across ecological guilds.</title>
        <authorList>
            <consortium name="Lawrence Berkeley National Laboratory"/>
            <person name="Harder C.B."/>
            <person name="Miyauchi S."/>
            <person name="Viragh M."/>
            <person name="Kuo A."/>
            <person name="Thoen E."/>
            <person name="Andreopoulos B."/>
            <person name="Lu D."/>
            <person name="Skrede I."/>
            <person name="Drula E."/>
            <person name="Henrissat B."/>
            <person name="Morin E."/>
            <person name="Kohler A."/>
            <person name="Barry K."/>
            <person name="LaButti K."/>
            <person name="Morin E."/>
            <person name="Salamov A."/>
            <person name="Lipzen A."/>
            <person name="Mereny Z."/>
            <person name="Hegedus B."/>
            <person name="Baldrian P."/>
            <person name="Stursova M."/>
            <person name="Weitz H."/>
            <person name="Taylor A."/>
            <person name="Grigoriev I.V."/>
            <person name="Nagy L.G."/>
            <person name="Martin F."/>
            <person name="Kauserud H."/>
        </authorList>
    </citation>
    <scope>NUCLEOTIDE SEQUENCE</scope>
    <source>
        <strain evidence="2">CBHHK200</strain>
    </source>
</reference>
<evidence type="ECO:0000313" key="3">
    <source>
        <dbReference type="Proteomes" id="UP001218188"/>
    </source>
</evidence>
<evidence type="ECO:0000313" key="2">
    <source>
        <dbReference type="EMBL" id="KAJ7033910.1"/>
    </source>
</evidence>
<name>A0AAD6SWC3_9AGAR</name>
<feature type="non-terminal residue" evidence="2">
    <location>
        <position position="164"/>
    </location>
</feature>
<dbReference type="Proteomes" id="UP001218188">
    <property type="component" value="Unassembled WGS sequence"/>
</dbReference>
<accession>A0AAD6SWC3</accession>
<protein>
    <recommendedName>
        <fullName evidence="4">FAR1 domain-containing protein</fullName>
    </recommendedName>
</protein>
<feature type="non-terminal residue" evidence="2">
    <location>
        <position position="1"/>
    </location>
</feature>
<proteinExistence type="predicted"/>
<organism evidence="2 3">
    <name type="scientific">Mycena alexandri</name>
    <dbReference type="NCBI Taxonomy" id="1745969"/>
    <lineage>
        <taxon>Eukaryota</taxon>
        <taxon>Fungi</taxon>
        <taxon>Dikarya</taxon>
        <taxon>Basidiomycota</taxon>
        <taxon>Agaricomycotina</taxon>
        <taxon>Agaricomycetes</taxon>
        <taxon>Agaricomycetidae</taxon>
        <taxon>Agaricales</taxon>
        <taxon>Marasmiineae</taxon>
        <taxon>Mycenaceae</taxon>
        <taxon>Mycena</taxon>
    </lineage>
</organism>
<keyword evidence="3" id="KW-1185">Reference proteome</keyword>
<evidence type="ECO:0000256" key="1">
    <source>
        <dbReference type="SAM" id="MobiDB-lite"/>
    </source>
</evidence>
<dbReference type="EMBL" id="JARJCM010000061">
    <property type="protein sequence ID" value="KAJ7033910.1"/>
    <property type="molecule type" value="Genomic_DNA"/>
</dbReference>
<comment type="caution">
    <text evidence="2">The sequence shown here is derived from an EMBL/GenBank/DDBJ whole genome shotgun (WGS) entry which is preliminary data.</text>
</comment>